<keyword evidence="3" id="KW-1185">Reference proteome</keyword>
<dbReference type="EMBL" id="BRXR01000001">
    <property type="protein sequence ID" value="GLC29206.1"/>
    <property type="molecule type" value="Genomic_DNA"/>
</dbReference>
<organism evidence="2 3">
    <name type="scientific">Clostridium omnivorum</name>
    <dbReference type="NCBI Taxonomy" id="1604902"/>
    <lineage>
        <taxon>Bacteria</taxon>
        <taxon>Bacillati</taxon>
        <taxon>Bacillota</taxon>
        <taxon>Clostridia</taxon>
        <taxon>Eubacteriales</taxon>
        <taxon>Clostridiaceae</taxon>
        <taxon>Clostridium</taxon>
    </lineage>
</organism>
<protein>
    <submittedName>
        <fullName evidence="2">Exported protein</fullName>
    </submittedName>
</protein>
<keyword evidence="1" id="KW-0812">Transmembrane</keyword>
<sequence>MYKKTKKSRHFPYNKYFVLIIFSIIFIAAVSIKLKYDKTKYSDINNVVSKRVTSGVFNSYKLYSAKNLNLAFSDGNVAIVTVSGIQKKSPHRTVTYKLYLEKGKNGVWKVKKFYPNI</sequence>
<reference evidence="2 3" key="1">
    <citation type="journal article" date="2024" name="Int. J. Syst. Evol. Microbiol.">
        <title>Clostridium omnivorum sp. nov., isolated from anoxic soil under the treatment of reductive soil disinfestation.</title>
        <authorList>
            <person name="Ueki A."/>
            <person name="Tonouchi A."/>
            <person name="Kaku N."/>
            <person name="Honma S."/>
            <person name="Ueki K."/>
        </authorList>
    </citation>
    <scope>NUCLEOTIDE SEQUENCE [LARGE SCALE GENOMIC DNA]</scope>
    <source>
        <strain evidence="2 3">E14</strain>
    </source>
</reference>
<keyword evidence="1" id="KW-1133">Transmembrane helix</keyword>
<evidence type="ECO:0000313" key="2">
    <source>
        <dbReference type="EMBL" id="GLC29206.1"/>
    </source>
</evidence>
<dbReference type="RefSeq" id="WP_264848494.1">
    <property type="nucleotide sequence ID" value="NZ_BRXR01000001.1"/>
</dbReference>
<keyword evidence="1" id="KW-0472">Membrane</keyword>
<gene>
    <name evidence="2" type="ORF">bsdE14_06160</name>
</gene>
<proteinExistence type="predicted"/>
<evidence type="ECO:0000313" key="3">
    <source>
        <dbReference type="Proteomes" id="UP001208567"/>
    </source>
</evidence>
<comment type="caution">
    <text evidence="2">The sequence shown here is derived from an EMBL/GenBank/DDBJ whole genome shotgun (WGS) entry which is preliminary data.</text>
</comment>
<name>A0ABQ5N202_9CLOT</name>
<evidence type="ECO:0000256" key="1">
    <source>
        <dbReference type="SAM" id="Phobius"/>
    </source>
</evidence>
<dbReference type="Proteomes" id="UP001208567">
    <property type="component" value="Unassembled WGS sequence"/>
</dbReference>
<accession>A0ABQ5N202</accession>
<feature type="transmembrane region" description="Helical" evidence="1">
    <location>
        <begin position="16"/>
        <end position="34"/>
    </location>
</feature>